<gene>
    <name evidence="3" type="ORF">BHS01_01775</name>
    <name evidence="4" type="ORF">BHS01_04925</name>
    <name evidence="2" type="ORF">GYN19_00720</name>
</gene>
<keyword evidence="6" id="KW-1185">Reference proteome</keyword>
<dbReference type="EMBL" id="CP017195">
    <property type="protein sequence ID" value="QDJ27911.1"/>
    <property type="molecule type" value="Genomic_DNA"/>
</dbReference>
<reference evidence="2" key="2">
    <citation type="submission" date="2020-01" db="EMBL/GenBank/DDBJ databases">
        <authorList>
            <person name="Hilgarth M."/>
            <person name="Vogel R.F."/>
        </authorList>
    </citation>
    <scope>NUCLEOTIDE SEQUENCE</scope>
    <source>
        <strain evidence="2">TMW21897</strain>
    </source>
</reference>
<evidence type="ECO:0000256" key="1">
    <source>
        <dbReference type="SAM" id="Phobius"/>
    </source>
</evidence>
<evidence type="ECO:0000313" key="4">
    <source>
        <dbReference type="EMBL" id="QDJ27911.1"/>
    </source>
</evidence>
<accession>A0A7L4WE29</accession>
<dbReference type="KEGG" id="lpaa:BHS01_01775"/>
<dbReference type="Proteomes" id="UP000516280">
    <property type="component" value="Chromosome"/>
</dbReference>
<reference evidence="3 5" key="1">
    <citation type="submission" date="2016-09" db="EMBL/GenBank/DDBJ databases">
        <title>Lactic acid bacteria from MAP meat Genome sequencing and assembly.</title>
        <authorList>
            <person name="Behr J."/>
            <person name="Hilgarth M."/>
            <person name="Vogel R.F."/>
        </authorList>
    </citation>
    <scope>NUCLEOTIDE SEQUENCE [LARGE SCALE GENOMIC DNA]</scope>
    <source>
        <strain evidence="3 5">TMW21615</strain>
    </source>
</reference>
<evidence type="ECO:0000313" key="6">
    <source>
        <dbReference type="Proteomes" id="UP001522462"/>
    </source>
</evidence>
<evidence type="ECO:0000313" key="5">
    <source>
        <dbReference type="Proteomes" id="UP000516280"/>
    </source>
</evidence>
<sequence length="94" mass="10024">MKTIKLTLAPILIGITLLGPISRVYGDTKDQVKTDANITFIDGTATAGSPASNQLLPLGEETIPSLICAGLILLVLVALILYIRKKGTLTYEKK</sequence>
<evidence type="ECO:0000313" key="2">
    <source>
        <dbReference type="EMBL" id="MCJ1976481.1"/>
    </source>
</evidence>
<keyword evidence="1" id="KW-0812">Transmembrane</keyword>
<feature type="transmembrane region" description="Helical" evidence="1">
    <location>
        <begin position="63"/>
        <end position="83"/>
    </location>
</feature>
<keyword evidence="1" id="KW-1133">Transmembrane helix</keyword>
<dbReference type="EMBL" id="CP017195">
    <property type="protein sequence ID" value="QDJ27372.1"/>
    <property type="molecule type" value="Genomic_DNA"/>
</dbReference>
<dbReference type="EMBL" id="JAAEDA010000001">
    <property type="protein sequence ID" value="MCJ1976481.1"/>
    <property type="molecule type" value="Genomic_DNA"/>
</dbReference>
<name>A0A7L4WE29_9LACT</name>
<dbReference type="AlphaFoldDB" id="A0A7L4WE29"/>
<dbReference type="Proteomes" id="UP001522462">
    <property type="component" value="Unassembled WGS sequence"/>
</dbReference>
<keyword evidence="1" id="KW-0472">Membrane</keyword>
<dbReference type="RefSeq" id="WP_188347925.1">
    <property type="nucleotide sequence ID" value="NZ_CP017195.1"/>
</dbReference>
<reference evidence="2 6" key="3">
    <citation type="journal article" date="2022" name="Microbiol. Res.">
        <title>Comparative genome analysis, predicted lifestyle and antimicrobial strategies of Lactococcus carnosus and Lactococcus paracarnosus isolated from meat.</title>
        <authorList>
            <person name="Werum V."/>
            <person name="Ehrmann M."/>
            <person name="Vogel R."/>
            <person name="Hilgarth M."/>
        </authorList>
    </citation>
    <scope>NUCLEOTIDE SEQUENCE [LARGE SCALE GENOMIC DNA]</scope>
    <source>
        <strain evidence="2 6">TMW21897</strain>
    </source>
</reference>
<protein>
    <submittedName>
        <fullName evidence="3">Uncharacterized protein</fullName>
    </submittedName>
</protein>
<proteinExistence type="predicted"/>
<organism evidence="3 5">
    <name type="scientific">Pseudolactococcus paracarnosus</name>
    <dbReference type="NCBI Taxonomy" id="2749962"/>
    <lineage>
        <taxon>Bacteria</taxon>
        <taxon>Bacillati</taxon>
        <taxon>Bacillota</taxon>
        <taxon>Bacilli</taxon>
        <taxon>Lactobacillales</taxon>
        <taxon>Streptococcaceae</taxon>
        <taxon>Pseudolactococcus</taxon>
    </lineage>
</organism>
<evidence type="ECO:0000313" key="3">
    <source>
        <dbReference type="EMBL" id="QDJ27372.1"/>
    </source>
</evidence>
<dbReference type="KEGG" id="lpaa:BHS01_04925"/>